<protein>
    <submittedName>
        <fullName evidence="1">Uncharacterized protein</fullName>
    </submittedName>
</protein>
<dbReference type="EMBL" id="JALKCG010000001">
    <property type="protein sequence ID" value="MCK0206843.1"/>
    <property type="molecule type" value="Genomic_DNA"/>
</dbReference>
<dbReference type="Proteomes" id="UP001202867">
    <property type="component" value="Unassembled WGS sequence"/>
</dbReference>
<gene>
    <name evidence="1" type="ORF">MWN33_02225</name>
</gene>
<comment type="caution">
    <text evidence="1">The sequence shown here is derived from an EMBL/GenBank/DDBJ whole genome shotgun (WGS) entry which is preliminary data.</text>
</comment>
<proteinExistence type="predicted"/>
<dbReference type="RefSeq" id="WP_247198466.1">
    <property type="nucleotide sequence ID" value="NZ_JALKCG010000001.1"/>
</dbReference>
<keyword evidence="2" id="KW-1185">Reference proteome</keyword>
<name>A0ABT0DHS9_9HYPH</name>
<evidence type="ECO:0000313" key="2">
    <source>
        <dbReference type="Proteomes" id="UP001202867"/>
    </source>
</evidence>
<reference evidence="2" key="1">
    <citation type="submission" date="2023-07" db="EMBL/GenBank/DDBJ databases">
        <title>Ancylobacter moscoviensis sp. nov., facultatively methylotrophic bacteria from activated sludge and the reclassification of Starkeya novella (Starkey 1934) Kelly et al. 2000 as Ancylobacter novellus comb. nov., Starkeya koreensis Im et al. 2006 as Ancylobacter koreensis comb.nov., Angulomicrobium tetraedrale Vasil'eva et al. 1986 as Ancylobacter tetraedralis comb. nov., Angulomicrobium amanitiforme Fritz et al. 2004 as Ancylobacter amanitiformis comb. nov. and Methylorhabdus multivorans Doronina et al. 1996 as Ancylobacter multivorans comb. nov. and emended description of the genus Ancylobacter.</title>
        <authorList>
            <person name="Doronina N."/>
            <person name="Chemodurova A."/>
            <person name="Grouzdev D."/>
            <person name="Koziaeva V."/>
            <person name="Shi W."/>
            <person name="Wu L."/>
            <person name="Kaparullina E."/>
        </authorList>
    </citation>
    <scope>NUCLEOTIDE SEQUENCE [LARGE SCALE GENOMIC DNA]</scope>
    <source>
        <strain evidence="2">Jip08</strain>
    </source>
</reference>
<sequence length="111" mass="11840">MNSETLAALLARAADTLAVPLDFPDDAEMAAAEAAAAIDRLSRALDQLDENGRAPASLVIRVRDAVRNLASAMEALRALDDAAWREALAAEGRMFARAATSAAERRRRLHG</sequence>
<organism evidence="1 2">
    <name type="scientific">Ancylobacter koreensis</name>
    <dbReference type="NCBI Taxonomy" id="266121"/>
    <lineage>
        <taxon>Bacteria</taxon>
        <taxon>Pseudomonadati</taxon>
        <taxon>Pseudomonadota</taxon>
        <taxon>Alphaproteobacteria</taxon>
        <taxon>Hyphomicrobiales</taxon>
        <taxon>Xanthobacteraceae</taxon>
        <taxon>Ancylobacter</taxon>
    </lineage>
</organism>
<accession>A0ABT0DHS9</accession>
<evidence type="ECO:0000313" key="1">
    <source>
        <dbReference type="EMBL" id="MCK0206843.1"/>
    </source>
</evidence>